<dbReference type="PANTHER" id="PTHR43649">
    <property type="entry name" value="ARABINOSE-BINDING PROTEIN-RELATED"/>
    <property type="match status" value="1"/>
</dbReference>
<gene>
    <name evidence="2" type="ORF">Val02_64720</name>
</gene>
<name>A0A8J4DTR8_9ACTN</name>
<dbReference type="Proteomes" id="UP000619260">
    <property type="component" value="Unassembled WGS sequence"/>
</dbReference>
<dbReference type="InterPro" id="IPR006059">
    <property type="entry name" value="SBP"/>
</dbReference>
<dbReference type="EMBL" id="BOPF01000029">
    <property type="protein sequence ID" value="GIJ49586.1"/>
    <property type="molecule type" value="Genomic_DNA"/>
</dbReference>
<keyword evidence="3" id="KW-1185">Reference proteome</keyword>
<feature type="signal peptide" evidence="1">
    <location>
        <begin position="1"/>
        <end position="29"/>
    </location>
</feature>
<evidence type="ECO:0000313" key="3">
    <source>
        <dbReference type="Proteomes" id="UP000619260"/>
    </source>
</evidence>
<proteinExistence type="predicted"/>
<evidence type="ECO:0000313" key="2">
    <source>
        <dbReference type="EMBL" id="GIJ49586.1"/>
    </source>
</evidence>
<accession>A0A8J4DTR8</accession>
<dbReference type="AlphaFoldDB" id="A0A8J4DTR8"/>
<evidence type="ECO:0000256" key="1">
    <source>
        <dbReference type="SAM" id="SignalP"/>
    </source>
</evidence>
<dbReference type="Gene3D" id="3.40.190.10">
    <property type="entry name" value="Periplasmic binding protein-like II"/>
    <property type="match status" value="2"/>
</dbReference>
<protein>
    <submittedName>
        <fullName evidence="2">ABC transporter substrate-binding protein</fullName>
    </submittedName>
</protein>
<dbReference type="InterPro" id="IPR050490">
    <property type="entry name" value="Bact_solute-bd_prot1"/>
</dbReference>
<dbReference type="SUPFAM" id="SSF53850">
    <property type="entry name" value="Periplasmic binding protein-like II"/>
    <property type="match status" value="1"/>
</dbReference>
<keyword evidence="1" id="KW-0732">Signal</keyword>
<organism evidence="2 3">
    <name type="scientific">Virgisporangium aliadipatigenens</name>
    <dbReference type="NCBI Taxonomy" id="741659"/>
    <lineage>
        <taxon>Bacteria</taxon>
        <taxon>Bacillati</taxon>
        <taxon>Actinomycetota</taxon>
        <taxon>Actinomycetes</taxon>
        <taxon>Micromonosporales</taxon>
        <taxon>Micromonosporaceae</taxon>
        <taxon>Virgisporangium</taxon>
    </lineage>
</organism>
<dbReference type="Pfam" id="PF01547">
    <property type="entry name" value="SBP_bac_1"/>
    <property type="match status" value="1"/>
</dbReference>
<dbReference type="RefSeq" id="WP_203903059.1">
    <property type="nucleotide sequence ID" value="NZ_BOPF01000029.1"/>
</dbReference>
<dbReference type="PROSITE" id="PS51257">
    <property type="entry name" value="PROKAR_LIPOPROTEIN"/>
    <property type="match status" value="1"/>
</dbReference>
<comment type="caution">
    <text evidence="2">The sequence shown here is derived from an EMBL/GenBank/DDBJ whole genome shotgun (WGS) entry which is preliminary data.</text>
</comment>
<sequence length="421" mass="42848">MTPHRRSGGLRRGLLAVAVAGHLALAACAGNGAGGSTNSFTLSYGVPGAGVVVPFKKLAEQYMNDNPGVKITLNEVPNDTYGQSLTTQLNGGNASDAFQTAPGSGQTFSLLTLATAGHLAPLDDAAAARIPSGSNPLFQHDGRTYGVALGLTVVSSIFNDSTARSLGVAYPTEWGALLSACAALAKKDKSFYTVAGAVPANTGLMAVSLSATRVYAQEPDWNQKRAVRSTTFAGSQGWRDTLQAIVAMKDAGCFQKGAAGAGLDAIGQRTAQGASLAAFAPSSTAMDLKQAAKDATFLIQPVPAAPGGKAFALAGAIHALSINKNAKNGEAARKFADWVASDAGQKLYAEASGSLLPGTDLSGTAFAPVADLVAKKDMVPLPNTQWPNPQVFAALGTGVQGLLTGQRTPADVLSAMDTAWG</sequence>
<reference evidence="2" key="1">
    <citation type="submission" date="2021-01" db="EMBL/GenBank/DDBJ databases">
        <title>Whole genome shotgun sequence of Virgisporangium aliadipatigenens NBRC 105644.</title>
        <authorList>
            <person name="Komaki H."/>
            <person name="Tamura T."/>
        </authorList>
    </citation>
    <scope>NUCLEOTIDE SEQUENCE</scope>
    <source>
        <strain evidence="2">NBRC 105644</strain>
    </source>
</reference>
<dbReference type="PANTHER" id="PTHR43649:SF12">
    <property type="entry name" value="DIACETYLCHITOBIOSE BINDING PROTEIN DASA"/>
    <property type="match status" value="1"/>
</dbReference>
<feature type="chain" id="PRO_5038470801" evidence="1">
    <location>
        <begin position="30"/>
        <end position="421"/>
    </location>
</feature>